<comment type="caution">
    <text evidence="3">The sequence shown here is derived from an EMBL/GenBank/DDBJ whole genome shotgun (WGS) entry which is preliminary data.</text>
</comment>
<dbReference type="RefSeq" id="WP_309938402.1">
    <property type="nucleotide sequence ID" value="NZ_AP025305.1"/>
</dbReference>
<organism evidence="3 4">
    <name type="scientific">Aureibacter tunicatorum</name>
    <dbReference type="NCBI Taxonomy" id="866807"/>
    <lineage>
        <taxon>Bacteria</taxon>
        <taxon>Pseudomonadati</taxon>
        <taxon>Bacteroidota</taxon>
        <taxon>Cytophagia</taxon>
        <taxon>Cytophagales</taxon>
        <taxon>Persicobacteraceae</taxon>
        <taxon>Aureibacter</taxon>
    </lineage>
</organism>
<accession>A0AAE3XM12</accession>
<dbReference type="InterPro" id="IPR026444">
    <property type="entry name" value="Secre_tail"/>
</dbReference>
<dbReference type="Proteomes" id="UP001185092">
    <property type="component" value="Unassembled WGS sequence"/>
</dbReference>
<evidence type="ECO:0000313" key="3">
    <source>
        <dbReference type="EMBL" id="MDR6238897.1"/>
    </source>
</evidence>
<dbReference type="EMBL" id="JAVDQD010000002">
    <property type="protein sequence ID" value="MDR6238897.1"/>
    <property type="molecule type" value="Genomic_DNA"/>
</dbReference>
<proteinExistence type="predicted"/>
<dbReference type="AlphaFoldDB" id="A0AAE3XM12"/>
<feature type="domain" description="Secretion system C-terminal sorting" evidence="2">
    <location>
        <begin position="81"/>
        <end position="146"/>
    </location>
</feature>
<name>A0AAE3XM12_9BACT</name>
<keyword evidence="4" id="KW-1185">Reference proteome</keyword>
<evidence type="ECO:0000259" key="2">
    <source>
        <dbReference type="Pfam" id="PF18962"/>
    </source>
</evidence>
<gene>
    <name evidence="3" type="ORF">HNQ88_001934</name>
</gene>
<evidence type="ECO:0000256" key="1">
    <source>
        <dbReference type="SAM" id="SignalP"/>
    </source>
</evidence>
<dbReference type="Pfam" id="PF18962">
    <property type="entry name" value="Por_Secre_tail"/>
    <property type="match status" value="1"/>
</dbReference>
<sequence length="155" mass="17464">MKKIKLILLLLFATISVKAQEVISSQGGSYSNANANMDFTIGEAIIEMGTDGVYDITQGFHQTVWAVTVLRNDLPDYEVSVYPNPTSDILNIKTSKFRNVTYNLYDLEGRLILQNELEDNLTTIEVRDLISGSYLLTLRDGKQSLKTFKLIKHSK</sequence>
<reference evidence="3" key="1">
    <citation type="submission" date="2023-07" db="EMBL/GenBank/DDBJ databases">
        <title>Genomic Encyclopedia of Type Strains, Phase IV (KMG-IV): sequencing the most valuable type-strain genomes for metagenomic binning, comparative biology and taxonomic classification.</title>
        <authorList>
            <person name="Goeker M."/>
        </authorList>
    </citation>
    <scope>NUCLEOTIDE SEQUENCE</scope>
    <source>
        <strain evidence="3">DSM 26174</strain>
    </source>
</reference>
<evidence type="ECO:0000313" key="4">
    <source>
        <dbReference type="Proteomes" id="UP001185092"/>
    </source>
</evidence>
<protein>
    <recommendedName>
        <fullName evidence="2">Secretion system C-terminal sorting domain-containing protein</fullName>
    </recommendedName>
</protein>
<feature type="signal peptide" evidence="1">
    <location>
        <begin position="1"/>
        <end position="19"/>
    </location>
</feature>
<keyword evidence="1" id="KW-0732">Signal</keyword>
<dbReference type="NCBIfam" id="TIGR04183">
    <property type="entry name" value="Por_Secre_tail"/>
    <property type="match status" value="1"/>
</dbReference>
<feature type="chain" id="PRO_5041931766" description="Secretion system C-terminal sorting domain-containing protein" evidence="1">
    <location>
        <begin position="20"/>
        <end position="155"/>
    </location>
</feature>